<feature type="non-terminal residue" evidence="1">
    <location>
        <position position="1"/>
    </location>
</feature>
<evidence type="ECO:0000313" key="1">
    <source>
        <dbReference type="EMBL" id="GBL95937.1"/>
    </source>
</evidence>
<keyword evidence="2" id="KW-1185">Reference proteome</keyword>
<dbReference type="Proteomes" id="UP000499080">
    <property type="component" value="Unassembled WGS sequence"/>
</dbReference>
<name>A0A4Y2BWH4_ARAVE</name>
<reference evidence="1 2" key="1">
    <citation type="journal article" date="2019" name="Sci. Rep.">
        <title>Orb-weaving spider Araneus ventricosus genome elucidates the spidroin gene catalogue.</title>
        <authorList>
            <person name="Kono N."/>
            <person name="Nakamura H."/>
            <person name="Ohtoshi R."/>
            <person name="Moran D.A.P."/>
            <person name="Shinohara A."/>
            <person name="Yoshida Y."/>
            <person name="Fujiwara M."/>
            <person name="Mori M."/>
            <person name="Tomita M."/>
            <person name="Arakawa K."/>
        </authorList>
    </citation>
    <scope>NUCLEOTIDE SEQUENCE [LARGE SCALE GENOMIC DNA]</scope>
</reference>
<protein>
    <submittedName>
        <fullName evidence="1">Uncharacterized protein</fullName>
    </submittedName>
</protein>
<comment type="caution">
    <text evidence="1">The sequence shown here is derived from an EMBL/GenBank/DDBJ whole genome shotgun (WGS) entry which is preliminary data.</text>
</comment>
<dbReference type="AlphaFoldDB" id="A0A4Y2BWH4"/>
<evidence type="ECO:0000313" key="2">
    <source>
        <dbReference type="Proteomes" id="UP000499080"/>
    </source>
</evidence>
<accession>A0A4Y2BWH4</accession>
<dbReference type="EMBL" id="BGPR01161029">
    <property type="protein sequence ID" value="GBL95937.1"/>
    <property type="molecule type" value="Genomic_DNA"/>
</dbReference>
<organism evidence="1 2">
    <name type="scientific">Araneus ventricosus</name>
    <name type="common">Orbweaver spider</name>
    <name type="synonym">Epeira ventricosa</name>
    <dbReference type="NCBI Taxonomy" id="182803"/>
    <lineage>
        <taxon>Eukaryota</taxon>
        <taxon>Metazoa</taxon>
        <taxon>Ecdysozoa</taxon>
        <taxon>Arthropoda</taxon>
        <taxon>Chelicerata</taxon>
        <taxon>Arachnida</taxon>
        <taxon>Araneae</taxon>
        <taxon>Araneomorphae</taxon>
        <taxon>Entelegynae</taxon>
        <taxon>Araneoidea</taxon>
        <taxon>Araneidae</taxon>
        <taxon>Araneus</taxon>
    </lineage>
</organism>
<sequence>QGPLWPTGNLGTGGSQVRNPIPLKIRRASGLLHAKSYVVAKHPPVGVAQKFGERVPARMSSSLSDRCSKLRGPSLNIPRVASKRDANLIQQCNAMEPYVKSSSG</sequence>
<proteinExistence type="predicted"/>
<gene>
    <name evidence="1" type="ORF">AVEN_221025_1</name>
</gene>